<dbReference type="InterPro" id="IPR008333">
    <property type="entry name" value="Cbr1-like_FAD-bd_dom"/>
</dbReference>
<evidence type="ECO:0000256" key="9">
    <source>
        <dbReference type="ARBA" id="ARBA00022723"/>
    </source>
</evidence>
<evidence type="ECO:0000313" key="21">
    <source>
        <dbReference type="EMBL" id="AYV47142.1"/>
    </source>
</evidence>
<name>A0A2N5D4W3_9CAUL</name>
<evidence type="ECO:0000256" key="3">
    <source>
        <dbReference type="ARBA" id="ARBA00006401"/>
    </source>
</evidence>
<dbReference type="OrthoDB" id="9786134at2"/>
<evidence type="ECO:0000256" key="10">
    <source>
        <dbReference type="ARBA" id="ARBA00022827"/>
    </source>
</evidence>
<dbReference type="InterPro" id="IPR012292">
    <property type="entry name" value="Globin/Proto"/>
</dbReference>
<dbReference type="GO" id="GO:0008941">
    <property type="term" value="F:nitric oxide dioxygenase NAD(P)H activity"/>
    <property type="evidence" value="ECO:0007669"/>
    <property type="project" value="UniProtKB-EC"/>
</dbReference>
<dbReference type="InterPro" id="IPR001433">
    <property type="entry name" value="OxRdtase_FAD/NAD-bd"/>
</dbReference>
<keyword evidence="7 18" id="KW-0561">Oxygen transport</keyword>
<comment type="similarity">
    <text evidence="18">Belongs to the globin family.</text>
</comment>
<dbReference type="Pfam" id="PF00042">
    <property type="entry name" value="Globin"/>
    <property type="match status" value="1"/>
</dbReference>
<keyword evidence="24" id="KW-1185">Reference proteome</keyword>
<dbReference type="GO" id="GO:0020037">
    <property type="term" value="F:heme binding"/>
    <property type="evidence" value="ECO:0007669"/>
    <property type="project" value="InterPro"/>
</dbReference>
<evidence type="ECO:0000256" key="15">
    <source>
        <dbReference type="ARBA" id="ARBA00025094"/>
    </source>
</evidence>
<dbReference type="EMBL" id="CP026100">
    <property type="protein sequence ID" value="AYV47142.1"/>
    <property type="molecule type" value="Genomic_DNA"/>
</dbReference>
<gene>
    <name evidence="21" type="ORF">C1707_13210</name>
    <name evidence="22" type="ORF">CFHF_01300</name>
</gene>
<reference evidence="21 24" key="2">
    <citation type="submission" date="2018-01" db="EMBL/GenBank/DDBJ databases">
        <title>Complete genome sequence of Caulobacter flavus RHGG3.</title>
        <authorList>
            <person name="Yang E."/>
        </authorList>
    </citation>
    <scope>NUCLEOTIDE SEQUENCE [LARGE SCALE GENOMIC DNA]</scope>
    <source>
        <strain evidence="21 24">RHGG3</strain>
    </source>
</reference>
<dbReference type="GO" id="GO:0009636">
    <property type="term" value="P:response to toxic substance"/>
    <property type="evidence" value="ECO:0007669"/>
    <property type="project" value="UniProtKB-KW"/>
</dbReference>
<dbReference type="Gene3D" id="1.10.490.10">
    <property type="entry name" value="Globins"/>
    <property type="match status" value="1"/>
</dbReference>
<reference evidence="22 23" key="1">
    <citation type="submission" date="2017-12" db="EMBL/GenBank/DDBJ databases">
        <title>The genome sequence of Caulobacter flavus CGMCC1 15093.</title>
        <authorList>
            <person name="Gao J."/>
            <person name="Mao X."/>
            <person name="Sun J."/>
        </authorList>
    </citation>
    <scope>NUCLEOTIDE SEQUENCE [LARGE SCALE GENOMIC DNA]</scope>
    <source>
        <strain evidence="22 23">CGMCC1 15093</strain>
    </source>
</reference>
<dbReference type="PANTHER" id="PTHR43396:SF3">
    <property type="entry name" value="FLAVOHEMOPROTEIN"/>
    <property type="match status" value="1"/>
</dbReference>
<dbReference type="GO" id="GO:0071500">
    <property type="term" value="P:cellular response to nitrosative stress"/>
    <property type="evidence" value="ECO:0007669"/>
    <property type="project" value="TreeGrafter"/>
</dbReference>
<comment type="similarity">
    <text evidence="3">In the C-terminal section; belongs to the flavoprotein pyridine nucleotide cytochrome reductase family.</text>
</comment>
<dbReference type="GO" id="GO:0071949">
    <property type="term" value="F:FAD binding"/>
    <property type="evidence" value="ECO:0007669"/>
    <property type="project" value="TreeGrafter"/>
</dbReference>
<evidence type="ECO:0000256" key="18">
    <source>
        <dbReference type="RuleBase" id="RU000356"/>
    </source>
</evidence>
<dbReference type="SUPFAM" id="SSF63380">
    <property type="entry name" value="Riboflavin synthase domain-like"/>
    <property type="match status" value="1"/>
</dbReference>
<proteinExistence type="inferred from homology"/>
<evidence type="ECO:0000259" key="20">
    <source>
        <dbReference type="PROSITE" id="PS51384"/>
    </source>
</evidence>
<dbReference type="Proteomes" id="UP000234483">
    <property type="component" value="Unassembled WGS sequence"/>
</dbReference>
<dbReference type="GO" id="GO:0046210">
    <property type="term" value="P:nitric oxide catabolic process"/>
    <property type="evidence" value="ECO:0007669"/>
    <property type="project" value="TreeGrafter"/>
</dbReference>
<evidence type="ECO:0000256" key="4">
    <source>
        <dbReference type="ARBA" id="ARBA00012229"/>
    </source>
</evidence>
<evidence type="ECO:0000256" key="5">
    <source>
        <dbReference type="ARBA" id="ARBA00022575"/>
    </source>
</evidence>
<feature type="domain" description="Globin" evidence="19">
    <location>
        <begin position="4"/>
        <end position="141"/>
    </location>
</feature>
<comment type="function">
    <text evidence="15">Is involved in NO detoxification in an aerobic process, termed nitric oxide dioxygenase (NOD) reaction that utilizes O(2) and NAD(P)H to convert NO to nitrate, which protects the bacterium from various noxious nitrogen compounds. Therefore, plays a central role in the inducible response to nitrosative stress.</text>
</comment>
<dbReference type="InterPro" id="IPR039261">
    <property type="entry name" value="FNR_nucleotide-bd"/>
</dbReference>
<dbReference type="InterPro" id="IPR009050">
    <property type="entry name" value="Globin-like_sf"/>
</dbReference>
<dbReference type="AlphaFoldDB" id="A0A2N5D4W3"/>
<accession>A0A2N5D4W3</accession>
<dbReference type="Gene3D" id="3.40.50.80">
    <property type="entry name" value="Nucleotide-binding domain of ferredoxin-NADP reductase (FNR) module"/>
    <property type="match status" value="1"/>
</dbReference>
<evidence type="ECO:0000256" key="11">
    <source>
        <dbReference type="ARBA" id="ARBA00022857"/>
    </source>
</evidence>
<dbReference type="PRINTS" id="PR00410">
    <property type="entry name" value="PHEHYDRXLASE"/>
</dbReference>
<dbReference type="PROSITE" id="PS51384">
    <property type="entry name" value="FAD_FR"/>
    <property type="match status" value="1"/>
</dbReference>
<evidence type="ECO:0000256" key="7">
    <source>
        <dbReference type="ARBA" id="ARBA00022621"/>
    </source>
</evidence>
<dbReference type="Gene3D" id="2.40.30.10">
    <property type="entry name" value="Translation factors"/>
    <property type="match status" value="1"/>
</dbReference>
<keyword evidence="18" id="KW-0813">Transport</keyword>
<keyword evidence="8" id="KW-0285">Flavoprotein</keyword>
<evidence type="ECO:0000256" key="12">
    <source>
        <dbReference type="ARBA" id="ARBA00023002"/>
    </source>
</evidence>
<evidence type="ECO:0000256" key="16">
    <source>
        <dbReference type="ARBA" id="ARBA00048649"/>
    </source>
</evidence>
<evidence type="ECO:0000313" key="23">
    <source>
        <dbReference type="Proteomes" id="UP000234483"/>
    </source>
</evidence>
<dbReference type="KEGG" id="cfh:C1707_13210"/>
<evidence type="ECO:0000256" key="8">
    <source>
        <dbReference type="ARBA" id="ARBA00022630"/>
    </source>
</evidence>
<dbReference type="EC" id="1.14.12.17" evidence="4"/>
<dbReference type="RefSeq" id="WP_101711229.1">
    <property type="nucleotide sequence ID" value="NZ_CP026100.1"/>
</dbReference>
<protein>
    <recommendedName>
        <fullName evidence="4">nitric oxide dioxygenase</fullName>
        <ecNumber evidence="4">1.14.12.17</ecNumber>
    </recommendedName>
</protein>
<dbReference type="PROSITE" id="PS01033">
    <property type="entry name" value="GLOBIN"/>
    <property type="match status" value="1"/>
</dbReference>
<evidence type="ECO:0000256" key="2">
    <source>
        <dbReference type="ARBA" id="ARBA00001974"/>
    </source>
</evidence>
<keyword evidence="13" id="KW-0408">Iron</keyword>
<dbReference type="FunFam" id="3.40.50.80:FF:000010">
    <property type="entry name" value="Flavohemoprotein"/>
    <property type="match status" value="1"/>
</dbReference>
<dbReference type="SUPFAM" id="SSF46458">
    <property type="entry name" value="Globin-like"/>
    <property type="match status" value="1"/>
</dbReference>
<dbReference type="SUPFAM" id="SSF52343">
    <property type="entry name" value="Ferredoxin reductase-like, C-terminal NADP-linked domain"/>
    <property type="match status" value="1"/>
</dbReference>
<sequence>MPKPLSAETIACVKATAPVVAARATEVTKAMYARLFQDAHIKALFNHANQATGKQHHALAGAIVGYALNIENLEVLGPAVERMAQKHVGYHVLPEHYPYVAKALLGAIVEVLGEETANEAVLAAWGEAYWFLADLLKEREHAIRDAIEATDGGWNGWRAFEIAERTVESAVITSFVLRPKDGGKVLAHKPGQYLTLRLTTPDQGEIRRNYTISNAPNEAAYRISVKREESGQGGSRFLHDLAAIGTTVELTPPAGDFFLPDTPERPVVLLSGGVGLTPMVSMLETIAQKHPDLQTAFVHGALDGATHAMDDHVRALAKAHGKTSVATFYARPAANDEAGRTHDHDGLITVDWLQANTPFEAADFFLCGPRPFLKAFVGGLSRAGVASDRIHFEFFGPSDEALAV</sequence>
<dbReference type="GO" id="GO:0019825">
    <property type="term" value="F:oxygen binding"/>
    <property type="evidence" value="ECO:0007669"/>
    <property type="project" value="InterPro"/>
</dbReference>
<comment type="cofactor">
    <cofactor evidence="1">
        <name>heme b</name>
        <dbReference type="ChEBI" id="CHEBI:60344"/>
    </cofactor>
</comment>
<evidence type="ECO:0000313" key="22">
    <source>
        <dbReference type="EMBL" id="PLR21118.1"/>
    </source>
</evidence>
<evidence type="ECO:0000256" key="1">
    <source>
        <dbReference type="ARBA" id="ARBA00001970"/>
    </source>
</evidence>
<comment type="catalytic activity">
    <reaction evidence="16">
        <text>2 nitric oxide + NADH + 2 O2 = 2 nitrate + NAD(+) + H(+)</text>
        <dbReference type="Rhea" id="RHEA:19469"/>
        <dbReference type="ChEBI" id="CHEBI:15378"/>
        <dbReference type="ChEBI" id="CHEBI:15379"/>
        <dbReference type="ChEBI" id="CHEBI:16480"/>
        <dbReference type="ChEBI" id="CHEBI:17632"/>
        <dbReference type="ChEBI" id="CHEBI:57540"/>
        <dbReference type="ChEBI" id="CHEBI:57945"/>
        <dbReference type="EC" id="1.14.12.17"/>
    </reaction>
</comment>
<dbReference type="CDD" id="cd06184">
    <property type="entry name" value="flavohem_like_fad_nad_binding"/>
    <property type="match status" value="1"/>
</dbReference>
<keyword evidence="9" id="KW-0479">Metal-binding</keyword>
<feature type="domain" description="FAD-binding FR-type" evidence="20">
    <location>
        <begin position="155"/>
        <end position="260"/>
    </location>
</feature>
<comment type="cofactor">
    <cofactor evidence="2">
        <name>FAD</name>
        <dbReference type="ChEBI" id="CHEBI:57692"/>
    </cofactor>
</comment>
<dbReference type="GO" id="GO:0005344">
    <property type="term" value="F:oxygen carrier activity"/>
    <property type="evidence" value="ECO:0007669"/>
    <property type="project" value="UniProtKB-KW"/>
</dbReference>
<keyword evidence="14" id="KW-0520">NAD</keyword>
<dbReference type="Pfam" id="PF00175">
    <property type="entry name" value="NAD_binding_1"/>
    <property type="match status" value="1"/>
</dbReference>
<dbReference type="Pfam" id="PF00970">
    <property type="entry name" value="FAD_binding_6"/>
    <property type="match status" value="1"/>
</dbReference>
<dbReference type="EMBL" id="PJRQ01000003">
    <property type="protein sequence ID" value="PLR21118.1"/>
    <property type="molecule type" value="Genomic_DNA"/>
</dbReference>
<organism evidence="22 23">
    <name type="scientific">Caulobacter flavus</name>
    <dbReference type="NCBI Taxonomy" id="1679497"/>
    <lineage>
        <taxon>Bacteria</taxon>
        <taxon>Pseudomonadati</taxon>
        <taxon>Pseudomonadota</taxon>
        <taxon>Alphaproteobacteria</taxon>
        <taxon>Caulobacterales</taxon>
        <taxon>Caulobacteraceae</taxon>
        <taxon>Caulobacter</taxon>
    </lineage>
</organism>
<dbReference type="Proteomes" id="UP000281192">
    <property type="component" value="Chromosome"/>
</dbReference>
<dbReference type="InterPro" id="IPR017938">
    <property type="entry name" value="Riboflavin_synthase-like_b-brl"/>
</dbReference>
<dbReference type="GO" id="GO:0046872">
    <property type="term" value="F:metal ion binding"/>
    <property type="evidence" value="ECO:0007669"/>
    <property type="project" value="UniProtKB-KW"/>
</dbReference>
<evidence type="ECO:0000259" key="19">
    <source>
        <dbReference type="PROSITE" id="PS01033"/>
    </source>
</evidence>
<dbReference type="InterPro" id="IPR017927">
    <property type="entry name" value="FAD-bd_FR_type"/>
</dbReference>
<evidence type="ECO:0000256" key="6">
    <source>
        <dbReference type="ARBA" id="ARBA00022617"/>
    </source>
</evidence>
<dbReference type="PANTHER" id="PTHR43396">
    <property type="entry name" value="FLAVOHEMOPROTEIN"/>
    <property type="match status" value="1"/>
</dbReference>
<dbReference type="NCBIfam" id="NF009805">
    <property type="entry name" value="PRK13289.1"/>
    <property type="match status" value="1"/>
</dbReference>
<evidence type="ECO:0000256" key="17">
    <source>
        <dbReference type="ARBA" id="ARBA00049433"/>
    </source>
</evidence>
<evidence type="ECO:0000313" key="24">
    <source>
        <dbReference type="Proteomes" id="UP000281192"/>
    </source>
</evidence>
<keyword evidence="10" id="KW-0274">FAD</keyword>
<evidence type="ECO:0000256" key="14">
    <source>
        <dbReference type="ARBA" id="ARBA00023027"/>
    </source>
</evidence>
<keyword evidence="12" id="KW-0560">Oxidoreductase</keyword>
<comment type="catalytic activity">
    <reaction evidence="17">
        <text>2 nitric oxide + NADPH + 2 O2 = 2 nitrate + NADP(+) + H(+)</text>
        <dbReference type="Rhea" id="RHEA:19465"/>
        <dbReference type="ChEBI" id="CHEBI:15378"/>
        <dbReference type="ChEBI" id="CHEBI:15379"/>
        <dbReference type="ChEBI" id="CHEBI:16480"/>
        <dbReference type="ChEBI" id="CHEBI:17632"/>
        <dbReference type="ChEBI" id="CHEBI:57783"/>
        <dbReference type="ChEBI" id="CHEBI:58349"/>
        <dbReference type="EC" id="1.14.12.17"/>
    </reaction>
</comment>
<keyword evidence="6 18" id="KW-0349">Heme</keyword>
<evidence type="ECO:0000256" key="13">
    <source>
        <dbReference type="ARBA" id="ARBA00023004"/>
    </source>
</evidence>
<keyword evidence="11" id="KW-0521">NADP</keyword>
<keyword evidence="5" id="KW-0216">Detoxification</keyword>
<dbReference type="InterPro" id="IPR000971">
    <property type="entry name" value="Globin"/>
</dbReference>